<dbReference type="InterPro" id="IPR036426">
    <property type="entry name" value="Bulb-type_lectin_dom_sf"/>
</dbReference>
<dbReference type="InterPro" id="IPR051343">
    <property type="entry name" value="G-type_lectin_kinases/EP1-like"/>
</dbReference>
<dbReference type="FunFam" id="3.30.200.20:FF:000059">
    <property type="entry name" value="S-receptor-like serine/threonine-protein kinase"/>
    <property type="match status" value="1"/>
</dbReference>
<evidence type="ECO:0000256" key="9">
    <source>
        <dbReference type="ARBA" id="ARBA00022777"/>
    </source>
</evidence>
<dbReference type="FunFam" id="2.90.10.10:FF:000013">
    <property type="entry name" value="G-type lectin S-receptor-like serine/threonine-protein kinase LECRK1"/>
    <property type="match status" value="1"/>
</dbReference>
<dbReference type="InterPro" id="IPR001480">
    <property type="entry name" value="Bulb-type_lectin_dom"/>
</dbReference>
<dbReference type="Pfam" id="PF00069">
    <property type="entry name" value="Pkinase"/>
    <property type="match status" value="1"/>
</dbReference>
<comment type="subcellular location">
    <subcellularLocation>
        <location evidence="1">Membrane</location>
        <topology evidence="1">Single-pass type I membrane protein</topology>
    </subcellularLocation>
</comment>
<dbReference type="Pfam" id="PF01453">
    <property type="entry name" value="B_lectin"/>
    <property type="match status" value="1"/>
</dbReference>
<keyword evidence="7" id="KW-0430">Lectin</keyword>
<dbReference type="PROSITE" id="PS00107">
    <property type="entry name" value="PROTEIN_KINASE_ATP"/>
    <property type="match status" value="1"/>
</dbReference>
<evidence type="ECO:0000256" key="11">
    <source>
        <dbReference type="ARBA" id="ARBA00022989"/>
    </source>
</evidence>
<evidence type="ECO:0000256" key="4">
    <source>
        <dbReference type="ARBA" id="ARBA00022679"/>
    </source>
</evidence>
<feature type="domain" description="Bulb-type lectin" evidence="21">
    <location>
        <begin position="1"/>
        <end position="112"/>
    </location>
</feature>
<dbReference type="InterPro" id="IPR011009">
    <property type="entry name" value="Kinase-like_dom_sf"/>
</dbReference>
<protein>
    <recommendedName>
        <fullName evidence="18">Receptor-like serine/threonine-protein kinase</fullName>
        <ecNumber evidence="18">2.7.11.1</ecNumber>
    </recommendedName>
</protein>
<dbReference type="GO" id="GO:0016020">
    <property type="term" value="C:membrane"/>
    <property type="evidence" value="ECO:0007669"/>
    <property type="project" value="UniProtKB-SubCell"/>
</dbReference>
<evidence type="ECO:0000256" key="7">
    <source>
        <dbReference type="ARBA" id="ARBA00022734"/>
    </source>
</evidence>
<comment type="catalytic activity">
    <reaction evidence="16 18">
        <text>L-threonyl-[protein] + ATP = O-phospho-L-threonyl-[protein] + ADP + H(+)</text>
        <dbReference type="Rhea" id="RHEA:46608"/>
        <dbReference type="Rhea" id="RHEA-COMP:11060"/>
        <dbReference type="Rhea" id="RHEA-COMP:11605"/>
        <dbReference type="ChEBI" id="CHEBI:15378"/>
        <dbReference type="ChEBI" id="CHEBI:30013"/>
        <dbReference type="ChEBI" id="CHEBI:30616"/>
        <dbReference type="ChEBI" id="CHEBI:61977"/>
        <dbReference type="ChEBI" id="CHEBI:456216"/>
        <dbReference type="EC" id="2.7.11.1"/>
    </reaction>
</comment>
<dbReference type="SUPFAM" id="SSF56112">
    <property type="entry name" value="Protein kinase-like (PK-like)"/>
    <property type="match status" value="1"/>
</dbReference>
<proteinExistence type="inferred from homology"/>
<dbReference type="PIRSF" id="PIRSF000641">
    <property type="entry name" value="SRK"/>
    <property type="match status" value="1"/>
</dbReference>
<keyword evidence="13" id="KW-1015">Disulfide bond</keyword>
<evidence type="ECO:0000256" key="1">
    <source>
        <dbReference type="ARBA" id="ARBA00004479"/>
    </source>
</evidence>
<evidence type="ECO:0000256" key="8">
    <source>
        <dbReference type="ARBA" id="ARBA00022741"/>
    </source>
</evidence>
<dbReference type="FunFam" id="1.10.510.10:FF:000237">
    <property type="entry name" value="G-type lectin S-receptor-like serine/threonine-protein kinase"/>
    <property type="match status" value="1"/>
</dbReference>
<dbReference type="Gene3D" id="2.90.10.10">
    <property type="entry name" value="Bulb-type lectin domain"/>
    <property type="match status" value="1"/>
</dbReference>
<dbReference type="PANTHER" id="PTHR47976">
    <property type="entry name" value="G-TYPE LECTIN S-RECEPTOR-LIKE SERINE/THREONINE-PROTEIN KINASE SD2-5"/>
    <property type="match status" value="1"/>
</dbReference>
<keyword evidence="10 18" id="KW-0067">ATP-binding</keyword>
<evidence type="ECO:0000256" key="13">
    <source>
        <dbReference type="ARBA" id="ARBA00023157"/>
    </source>
</evidence>
<keyword evidence="11" id="KW-1133">Transmembrane helix</keyword>
<dbReference type="SUPFAM" id="SSF51110">
    <property type="entry name" value="alpha-D-mannose-specific plant lectins"/>
    <property type="match status" value="1"/>
</dbReference>
<dbReference type="InterPro" id="IPR017441">
    <property type="entry name" value="Protein_kinase_ATP_BS"/>
</dbReference>
<dbReference type="Gene3D" id="1.10.510.10">
    <property type="entry name" value="Transferase(Phosphotransferase) domain 1"/>
    <property type="match status" value="1"/>
</dbReference>
<evidence type="ECO:0000256" key="19">
    <source>
        <dbReference type="PROSITE-ProRule" id="PRU10141"/>
    </source>
</evidence>
<dbReference type="InterPro" id="IPR008271">
    <property type="entry name" value="Ser/Thr_kinase_AS"/>
</dbReference>
<comment type="catalytic activity">
    <reaction evidence="17 18">
        <text>L-seryl-[protein] + ATP = O-phospho-L-seryl-[protein] + ADP + H(+)</text>
        <dbReference type="Rhea" id="RHEA:17989"/>
        <dbReference type="Rhea" id="RHEA-COMP:9863"/>
        <dbReference type="Rhea" id="RHEA-COMP:11604"/>
        <dbReference type="ChEBI" id="CHEBI:15378"/>
        <dbReference type="ChEBI" id="CHEBI:29999"/>
        <dbReference type="ChEBI" id="CHEBI:30616"/>
        <dbReference type="ChEBI" id="CHEBI:83421"/>
        <dbReference type="ChEBI" id="CHEBI:456216"/>
        <dbReference type="EC" id="2.7.11.1"/>
    </reaction>
</comment>
<dbReference type="PROSITE" id="PS00108">
    <property type="entry name" value="PROTEIN_KINASE_ST"/>
    <property type="match status" value="1"/>
</dbReference>
<evidence type="ECO:0000256" key="6">
    <source>
        <dbReference type="ARBA" id="ARBA00022729"/>
    </source>
</evidence>
<comment type="caution">
    <text evidence="22">The sequence shown here is derived from an EMBL/GenBank/DDBJ whole genome shotgun (WGS) entry which is preliminary data.</text>
</comment>
<dbReference type="SMART" id="SM00220">
    <property type="entry name" value="S_TKc"/>
    <property type="match status" value="1"/>
</dbReference>
<keyword evidence="6" id="KW-0732">Signal</keyword>
<dbReference type="Proteomes" id="UP001314170">
    <property type="component" value="Unassembled WGS sequence"/>
</dbReference>
<dbReference type="CDD" id="cd14066">
    <property type="entry name" value="STKc_IRAK"/>
    <property type="match status" value="1"/>
</dbReference>
<keyword evidence="9 18" id="KW-0418">Kinase</keyword>
<name>A0AAV1R783_9ROSI</name>
<reference evidence="22 23" key="1">
    <citation type="submission" date="2024-01" db="EMBL/GenBank/DDBJ databases">
        <authorList>
            <person name="Waweru B."/>
        </authorList>
    </citation>
    <scope>NUCLEOTIDE SEQUENCE [LARGE SCALE GENOMIC DNA]</scope>
</reference>
<evidence type="ECO:0000259" key="20">
    <source>
        <dbReference type="PROSITE" id="PS50011"/>
    </source>
</evidence>
<evidence type="ECO:0000256" key="17">
    <source>
        <dbReference type="ARBA" id="ARBA00048679"/>
    </source>
</evidence>
<dbReference type="EMBL" id="CAWUPB010000893">
    <property type="protein sequence ID" value="CAK7328191.1"/>
    <property type="molecule type" value="Genomic_DNA"/>
</dbReference>
<dbReference type="GO" id="GO:0004674">
    <property type="term" value="F:protein serine/threonine kinase activity"/>
    <property type="evidence" value="ECO:0007669"/>
    <property type="project" value="UniProtKB-KW"/>
</dbReference>
<feature type="domain" description="Protein kinase" evidence="20">
    <location>
        <begin position="410"/>
        <end position="686"/>
    </location>
</feature>
<comment type="similarity">
    <text evidence="18">Belongs to the protein kinase superfamily. Ser/Thr protein kinase family.</text>
</comment>
<dbReference type="AlphaFoldDB" id="A0AAV1R783"/>
<dbReference type="PROSITE" id="PS50011">
    <property type="entry name" value="PROTEIN_KINASE_DOM"/>
    <property type="match status" value="1"/>
</dbReference>
<dbReference type="Gene3D" id="3.30.200.20">
    <property type="entry name" value="Phosphorylase Kinase, domain 1"/>
    <property type="match status" value="1"/>
</dbReference>
<dbReference type="EC" id="2.7.11.1" evidence="18"/>
<keyword evidence="5" id="KW-0812">Transmembrane</keyword>
<keyword evidence="3" id="KW-0245">EGF-like domain</keyword>
<keyword evidence="4 18" id="KW-0808">Transferase</keyword>
<keyword evidence="12" id="KW-0472">Membrane</keyword>
<keyword evidence="15" id="KW-0325">Glycoprotein</keyword>
<evidence type="ECO:0000259" key="21">
    <source>
        <dbReference type="PROSITE" id="PS50927"/>
    </source>
</evidence>
<dbReference type="InterPro" id="IPR000719">
    <property type="entry name" value="Prot_kinase_dom"/>
</dbReference>
<evidence type="ECO:0000256" key="15">
    <source>
        <dbReference type="ARBA" id="ARBA00023180"/>
    </source>
</evidence>
<sequence length="702" mass="78621">MDQTLPWLSPSNDFAFGFRQLNGNDDFFLLAIWYYKIPDRDIVWCANGGNPALRGSKVELTADRGLVLKDPQGTELWKSDFGAGRVAYGVMNDTCNFVLVNINSESQAVWESFSYPTDTLLPTQAMEIEGILSSRKSATKFFQGRFQFRLLSDGNAVLNPINLPSKYAYDAYYISGTRDDANSSNSGFQVVFDESVGSGICGFNNFCKLKNDQRPTCECPPGYSLLDPDDKYGSCKPDFIQGCEEDGQSPPEDLYTTVEIPNTVWPTSDYELFKPYSQADCRKSCLQDCLCVVAVSRGDGRCFKKKLPLSNGREDSTVISMAFLKVRKANATLQNPRCLPPKTEKNQDNLIVVLSVLLDGSVIVIFILSGLSCLGSFLDHKKDTENHQQERSMGMNLRFLTYKELEDATNGFNEELGRGSFSIVYKGVIETGSTAPIAVAVKKLDRLVKDGNDEFKTEVKVIGQTHHKNLIRLLGYCNEGQNRLLVYEFLSNGSLASLLFGDLKPSWHQRTQIAMGIGKGLLYLHDECSTQIIHCDIKPQNILLDGSYNARISDFGLAKILMLNQTHTETNIRGTKGYVAPEWLRSTPITVKVDVYSFGVMLLEIISCRRSVNIEIGENDREILTYWAYDCFLGGTLDALVEDDPEALSDRKRLERYVMIALWCIQEDPSLRPSMKKVMLMLEEIVQVTVPPCPCPFNSMIS</sequence>
<evidence type="ECO:0000256" key="10">
    <source>
        <dbReference type="ARBA" id="ARBA00022840"/>
    </source>
</evidence>
<keyword evidence="2 18" id="KW-0723">Serine/threonine-protein kinase</keyword>
<keyword evidence="23" id="KW-1185">Reference proteome</keyword>
<dbReference type="GO" id="GO:0030246">
    <property type="term" value="F:carbohydrate binding"/>
    <property type="evidence" value="ECO:0007669"/>
    <property type="project" value="UniProtKB-KW"/>
</dbReference>
<feature type="binding site" evidence="19">
    <location>
        <position position="443"/>
    </location>
    <ligand>
        <name>ATP</name>
        <dbReference type="ChEBI" id="CHEBI:30616"/>
    </ligand>
</feature>
<evidence type="ECO:0000256" key="3">
    <source>
        <dbReference type="ARBA" id="ARBA00022536"/>
    </source>
</evidence>
<dbReference type="PANTHER" id="PTHR47976:SF15">
    <property type="entry name" value="G-TYPE LECTIN S-RECEPTOR-LIKE SERINE_THREONINE-PROTEIN KINASE RLK1"/>
    <property type="match status" value="1"/>
</dbReference>
<evidence type="ECO:0000313" key="22">
    <source>
        <dbReference type="EMBL" id="CAK7328191.1"/>
    </source>
</evidence>
<evidence type="ECO:0000313" key="23">
    <source>
        <dbReference type="Proteomes" id="UP001314170"/>
    </source>
</evidence>
<gene>
    <name evidence="22" type="ORF">DCAF_LOCUS5911</name>
</gene>
<organism evidence="22 23">
    <name type="scientific">Dovyalis caffra</name>
    <dbReference type="NCBI Taxonomy" id="77055"/>
    <lineage>
        <taxon>Eukaryota</taxon>
        <taxon>Viridiplantae</taxon>
        <taxon>Streptophyta</taxon>
        <taxon>Embryophyta</taxon>
        <taxon>Tracheophyta</taxon>
        <taxon>Spermatophyta</taxon>
        <taxon>Magnoliopsida</taxon>
        <taxon>eudicotyledons</taxon>
        <taxon>Gunneridae</taxon>
        <taxon>Pentapetalae</taxon>
        <taxon>rosids</taxon>
        <taxon>fabids</taxon>
        <taxon>Malpighiales</taxon>
        <taxon>Salicaceae</taxon>
        <taxon>Flacourtieae</taxon>
        <taxon>Dovyalis</taxon>
    </lineage>
</organism>
<evidence type="ECO:0000256" key="16">
    <source>
        <dbReference type="ARBA" id="ARBA00047899"/>
    </source>
</evidence>
<dbReference type="InterPro" id="IPR024171">
    <property type="entry name" value="SRK-like_kinase"/>
</dbReference>
<evidence type="ECO:0000256" key="5">
    <source>
        <dbReference type="ARBA" id="ARBA00022692"/>
    </source>
</evidence>
<evidence type="ECO:0000256" key="12">
    <source>
        <dbReference type="ARBA" id="ARBA00023136"/>
    </source>
</evidence>
<dbReference type="GO" id="GO:0005524">
    <property type="term" value="F:ATP binding"/>
    <property type="evidence" value="ECO:0007669"/>
    <property type="project" value="UniProtKB-UniRule"/>
</dbReference>
<keyword evidence="8 18" id="KW-0547">Nucleotide-binding</keyword>
<keyword evidence="14" id="KW-0675">Receptor</keyword>
<dbReference type="PROSITE" id="PS50927">
    <property type="entry name" value="BULB_LECTIN"/>
    <property type="match status" value="1"/>
</dbReference>
<evidence type="ECO:0000256" key="18">
    <source>
        <dbReference type="PIRNR" id="PIRNR000641"/>
    </source>
</evidence>
<accession>A0AAV1R783</accession>
<evidence type="ECO:0000256" key="2">
    <source>
        <dbReference type="ARBA" id="ARBA00022527"/>
    </source>
</evidence>
<dbReference type="SMART" id="SM00108">
    <property type="entry name" value="B_lectin"/>
    <property type="match status" value="1"/>
</dbReference>
<evidence type="ECO:0000256" key="14">
    <source>
        <dbReference type="ARBA" id="ARBA00023170"/>
    </source>
</evidence>